<protein>
    <submittedName>
        <fullName evidence="2">Uncharacterized protein</fullName>
    </submittedName>
</protein>
<feature type="compositionally biased region" description="Basic and acidic residues" evidence="1">
    <location>
        <begin position="26"/>
        <end position="38"/>
    </location>
</feature>
<evidence type="ECO:0000313" key="2">
    <source>
        <dbReference type="EMBL" id="MBB5855430.1"/>
    </source>
</evidence>
<evidence type="ECO:0000313" key="3">
    <source>
        <dbReference type="Proteomes" id="UP000580861"/>
    </source>
</evidence>
<dbReference type="EMBL" id="JACHMX010000001">
    <property type="protein sequence ID" value="MBB5855430.1"/>
    <property type="molecule type" value="Genomic_DNA"/>
</dbReference>
<name>A0A841B949_9PSEU</name>
<dbReference type="Proteomes" id="UP000580861">
    <property type="component" value="Unassembled WGS sequence"/>
</dbReference>
<accession>A0A841B949</accession>
<reference evidence="2 3" key="1">
    <citation type="submission" date="2020-08" db="EMBL/GenBank/DDBJ databases">
        <title>Sequencing the genomes of 1000 actinobacteria strains.</title>
        <authorList>
            <person name="Klenk H.-P."/>
        </authorList>
    </citation>
    <scope>NUCLEOTIDE SEQUENCE [LARGE SCALE GENOMIC DNA]</scope>
    <source>
        <strain evidence="2 3">DSM 45272</strain>
    </source>
</reference>
<gene>
    <name evidence="2" type="ORF">HDA45_005517</name>
</gene>
<feature type="region of interest" description="Disordered" evidence="1">
    <location>
        <begin position="1"/>
        <end position="38"/>
    </location>
</feature>
<dbReference type="RefSeq" id="WP_184900108.1">
    <property type="nucleotide sequence ID" value="NZ_JACHMX010000001.1"/>
</dbReference>
<proteinExistence type="predicted"/>
<sequence>MSTPTDVKDPIGEEEPVDPAQPQPDQGEHQHSPDCEHKNVRAWECPGGCAQTPPPTP</sequence>
<feature type="compositionally biased region" description="Basic and acidic residues" evidence="1">
    <location>
        <begin position="1"/>
        <end position="11"/>
    </location>
</feature>
<organism evidence="2 3">
    <name type="scientific">Amycolatopsis umgeniensis</name>
    <dbReference type="NCBI Taxonomy" id="336628"/>
    <lineage>
        <taxon>Bacteria</taxon>
        <taxon>Bacillati</taxon>
        <taxon>Actinomycetota</taxon>
        <taxon>Actinomycetes</taxon>
        <taxon>Pseudonocardiales</taxon>
        <taxon>Pseudonocardiaceae</taxon>
        <taxon>Amycolatopsis</taxon>
    </lineage>
</organism>
<keyword evidence="3" id="KW-1185">Reference proteome</keyword>
<comment type="caution">
    <text evidence="2">The sequence shown here is derived from an EMBL/GenBank/DDBJ whole genome shotgun (WGS) entry which is preliminary data.</text>
</comment>
<dbReference type="AlphaFoldDB" id="A0A841B949"/>
<evidence type="ECO:0000256" key="1">
    <source>
        <dbReference type="SAM" id="MobiDB-lite"/>
    </source>
</evidence>